<keyword evidence="5" id="KW-1185">Reference proteome</keyword>
<dbReference type="AlphaFoldDB" id="A0A081BR81"/>
<feature type="signal peptide" evidence="2">
    <location>
        <begin position="1"/>
        <end position="23"/>
    </location>
</feature>
<evidence type="ECO:0000313" key="5">
    <source>
        <dbReference type="Proteomes" id="UP000030700"/>
    </source>
</evidence>
<accession>A0A081BR81</accession>
<dbReference type="Proteomes" id="UP000030700">
    <property type="component" value="Unassembled WGS sequence"/>
</dbReference>
<evidence type="ECO:0000256" key="1">
    <source>
        <dbReference type="SAM" id="MobiDB-lite"/>
    </source>
</evidence>
<dbReference type="STRING" id="1499966.U14_05187"/>
<evidence type="ECO:0000313" key="4">
    <source>
        <dbReference type="EMBL" id="GAK53912.1"/>
    </source>
</evidence>
<dbReference type="InterPro" id="IPR025493">
    <property type="entry name" value="DUF4384"/>
</dbReference>
<dbReference type="Pfam" id="PF14326">
    <property type="entry name" value="DUF4384"/>
    <property type="match status" value="1"/>
</dbReference>
<proteinExistence type="predicted"/>
<feature type="compositionally biased region" description="Polar residues" evidence="1">
    <location>
        <begin position="223"/>
        <end position="238"/>
    </location>
</feature>
<keyword evidence="2" id="KW-0732">Signal</keyword>
<dbReference type="PANTHER" id="PTHR36194:SF1">
    <property type="entry name" value="S-LAYER-LIKE PROTEIN"/>
    <property type="match status" value="1"/>
</dbReference>
<evidence type="ECO:0000256" key="2">
    <source>
        <dbReference type="SAM" id="SignalP"/>
    </source>
</evidence>
<evidence type="ECO:0000259" key="3">
    <source>
        <dbReference type="Pfam" id="PF14326"/>
    </source>
</evidence>
<sequence length="238" mass="26304">MRTIQLMSMMLVLAIGMSGIVLAEETQFSETYNTVMKTLEELKPSDTMKIVIGTQKKNYEIGESLEARFQADQPCHITLMDISTNGDISFLIPSQYFQHTGIEAQKTYSTDADLGLKIKVSMPKGTEALNIFCTREPFALFEADLKKEAVYTIPANDTARLEKLHSRLEELKGIEWAGSSVTFGIGMIPKGSITRGEFQKRGILKPIDATGSTGRMLWPVDATGSTGHTENNTPKSNE</sequence>
<name>A0A081BR81_9BACT</name>
<dbReference type="PANTHER" id="PTHR36194">
    <property type="entry name" value="S-LAYER-LIKE PROTEIN"/>
    <property type="match status" value="1"/>
</dbReference>
<dbReference type="EMBL" id="DF820460">
    <property type="protein sequence ID" value="GAK53912.1"/>
    <property type="molecule type" value="Genomic_DNA"/>
</dbReference>
<gene>
    <name evidence="4" type="ORF">U14_05187</name>
</gene>
<dbReference type="HOGENOM" id="CLU_1164066_0_0_0"/>
<organism evidence="4">
    <name type="scientific">Candidatus Moduliflexus flocculans</name>
    <dbReference type="NCBI Taxonomy" id="1499966"/>
    <lineage>
        <taxon>Bacteria</taxon>
        <taxon>Candidatus Moduliflexota</taxon>
        <taxon>Candidatus Moduliflexia</taxon>
        <taxon>Candidatus Moduliflexales</taxon>
        <taxon>Candidatus Moduliflexaceae</taxon>
    </lineage>
</organism>
<protein>
    <recommendedName>
        <fullName evidence="3">DUF4384 domain-containing protein</fullName>
    </recommendedName>
</protein>
<reference evidence="4" key="1">
    <citation type="journal article" date="2015" name="PeerJ">
        <title>First genomic representation of candidate bacterial phylum KSB3 points to enhanced environmental sensing as a trigger of wastewater bulking.</title>
        <authorList>
            <person name="Sekiguchi Y."/>
            <person name="Ohashi A."/>
            <person name="Parks D.H."/>
            <person name="Yamauchi T."/>
            <person name="Tyson G.W."/>
            <person name="Hugenholtz P."/>
        </authorList>
    </citation>
    <scope>NUCLEOTIDE SEQUENCE [LARGE SCALE GENOMIC DNA]</scope>
</reference>
<feature type="region of interest" description="Disordered" evidence="1">
    <location>
        <begin position="215"/>
        <end position="238"/>
    </location>
</feature>
<feature type="chain" id="PRO_5001755361" description="DUF4384 domain-containing protein" evidence="2">
    <location>
        <begin position="24"/>
        <end position="238"/>
    </location>
</feature>
<feature type="domain" description="DUF4384" evidence="3">
    <location>
        <begin position="59"/>
        <end position="137"/>
    </location>
</feature>